<dbReference type="Gene3D" id="3.40.1410.10">
    <property type="entry name" value="Chorismate lyase-like"/>
    <property type="match status" value="1"/>
</dbReference>
<dbReference type="Gene3D" id="1.10.10.10">
    <property type="entry name" value="Winged helix-like DNA-binding domain superfamily/Winged helix DNA-binding domain"/>
    <property type="match status" value="1"/>
</dbReference>
<proteinExistence type="predicted"/>
<keyword evidence="1" id="KW-0805">Transcription regulation</keyword>
<dbReference type="GO" id="GO:0003700">
    <property type="term" value="F:DNA-binding transcription factor activity"/>
    <property type="evidence" value="ECO:0007669"/>
    <property type="project" value="UniProtKB-UniRule"/>
</dbReference>
<keyword evidence="3" id="KW-0804">Transcription</keyword>
<dbReference type="NCBIfam" id="TIGR02018">
    <property type="entry name" value="his_ut_repres"/>
    <property type="match status" value="1"/>
</dbReference>
<evidence type="ECO:0000256" key="3">
    <source>
        <dbReference type="ARBA" id="ARBA00023163"/>
    </source>
</evidence>
<dbReference type="Proteomes" id="UP000187891">
    <property type="component" value="Unassembled WGS sequence"/>
</dbReference>
<organism evidence="6 7">
    <name type="scientific">Agrobacterium rosae</name>
    <dbReference type="NCBI Taxonomy" id="1972867"/>
    <lineage>
        <taxon>Bacteria</taxon>
        <taxon>Pseudomonadati</taxon>
        <taxon>Pseudomonadota</taxon>
        <taxon>Alphaproteobacteria</taxon>
        <taxon>Hyphomicrobiales</taxon>
        <taxon>Rhizobiaceae</taxon>
        <taxon>Rhizobium/Agrobacterium group</taxon>
        <taxon>Agrobacterium</taxon>
    </lineage>
</organism>
<dbReference type="InterPro" id="IPR010248">
    <property type="entry name" value="His_ut_repres"/>
</dbReference>
<evidence type="ECO:0000259" key="5">
    <source>
        <dbReference type="PROSITE" id="PS50949"/>
    </source>
</evidence>
<dbReference type="InterPro" id="IPR011663">
    <property type="entry name" value="UTRA"/>
</dbReference>
<dbReference type="GO" id="GO:0045892">
    <property type="term" value="P:negative regulation of DNA-templated transcription"/>
    <property type="evidence" value="ECO:0007669"/>
    <property type="project" value="UniProtKB-UniRule"/>
</dbReference>
<dbReference type="PROSITE" id="PS50949">
    <property type="entry name" value="HTH_GNTR"/>
    <property type="match status" value="1"/>
</dbReference>
<dbReference type="SUPFAM" id="SSF46785">
    <property type="entry name" value="Winged helix' DNA-binding domain"/>
    <property type="match status" value="1"/>
</dbReference>
<dbReference type="InterPro" id="IPR050679">
    <property type="entry name" value="Bact_HTH_transcr_reg"/>
</dbReference>
<dbReference type="STRING" id="1907666.DSM25559_1162"/>
<evidence type="ECO:0000256" key="1">
    <source>
        <dbReference type="ARBA" id="ARBA00023015"/>
    </source>
</evidence>
<dbReference type="Pfam" id="PF07702">
    <property type="entry name" value="UTRA"/>
    <property type="match status" value="1"/>
</dbReference>
<dbReference type="InterPro" id="IPR000524">
    <property type="entry name" value="Tscrpt_reg_HTH_GntR"/>
</dbReference>
<dbReference type="GO" id="GO:0006547">
    <property type="term" value="P:L-histidine metabolic process"/>
    <property type="evidence" value="ECO:0007669"/>
    <property type="project" value="UniProtKB-UniRule"/>
</dbReference>
<dbReference type="RefSeq" id="WP_077118437.1">
    <property type="nucleotide sequence ID" value="NZ_FMUE01000002.1"/>
</dbReference>
<dbReference type="GO" id="GO:0003677">
    <property type="term" value="F:DNA binding"/>
    <property type="evidence" value="ECO:0007669"/>
    <property type="project" value="UniProtKB-UniRule"/>
</dbReference>
<evidence type="ECO:0000256" key="4">
    <source>
        <dbReference type="NCBIfam" id="TIGR02018"/>
    </source>
</evidence>
<reference evidence="7" key="1">
    <citation type="submission" date="2016-10" db="EMBL/GenBank/DDBJ databases">
        <authorList>
            <person name="Wibberg D."/>
        </authorList>
    </citation>
    <scope>NUCLEOTIDE SEQUENCE [LARGE SCALE GENOMIC DNA]</scope>
</reference>
<name>A0A1R3TNT4_9HYPH</name>
<evidence type="ECO:0000256" key="2">
    <source>
        <dbReference type="ARBA" id="ARBA00023125"/>
    </source>
</evidence>
<dbReference type="Pfam" id="PF00392">
    <property type="entry name" value="GntR"/>
    <property type="match status" value="1"/>
</dbReference>
<dbReference type="PANTHER" id="PTHR44846:SF16">
    <property type="entry name" value="TRANSCRIPTIONAL REGULATOR PHNF-RELATED"/>
    <property type="match status" value="1"/>
</dbReference>
<feature type="domain" description="HTH gntR-type" evidence="5">
    <location>
        <begin position="9"/>
        <end position="77"/>
    </location>
</feature>
<protein>
    <recommendedName>
        <fullName evidence="4">Histidine utilization repressor</fullName>
    </recommendedName>
</protein>
<accession>A0A1R3TNT4</accession>
<dbReference type="CDD" id="cd07377">
    <property type="entry name" value="WHTH_GntR"/>
    <property type="match status" value="1"/>
</dbReference>
<evidence type="ECO:0000313" key="7">
    <source>
        <dbReference type="Proteomes" id="UP000187891"/>
    </source>
</evidence>
<dbReference type="SMART" id="SM00866">
    <property type="entry name" value="UTRA"/>
    <property type="match status" value="1"/>
</dbReference>
<dbReference type="PANTHER" id="PTHR44846">
    <property type="entry name" value="MANNOSYL-D-GLYCERATE TRANSPORT/METABOLISM SYSTEM REPRESSOR MNGR-RELATED"/>
    <property type="match status" value="1"/>
</dbReference>
<keyword evidence="2" id="KW-0238">DNA-binding</keyword>
<dbReference type="EMBL" id="FMUE01000002">
    <property type="protein sequence ID" value="SCX13018.1"/>
    <property type="molecule type" value="Genomic_DNA"/>
</dbReference>
<dbReference type="AlphaFoldDB" id="A0A1R3TNT4"/>
<dbReference type="SMART" id="SM00345">
    <property type="entry name" value="HTH_GNTR"/>
    <property type="match status" value="1"/>
</dbReference>
<sequence length="241" mass="27073">MTEKTGKDETLHQRILNDIESRIMSGEWQPGHRLPFEVDMAASYSCSRMTVNKVMSQLAKAGLIERRKKSGSFVTQPRAQSAILDIHDIKEEVSSLHLAYRYKVLSLRKRQASAEDIRRLTLSTPHAVIEVACLHYASEKPFCLEERLISLAVVPQAADFDFKSLAPGPWLLSQIPWTTAEHRIQAITAGPKETKNLDIAPRDACLLIERLTWGPNGPVTYVQLTYPGNRHVVTAQFKPCG</sequence>
<dbReference type="InterPro" id="IPR028978">
    <property type="entry name" value="Chorismate_lyase_/UTRA_dom_sf"/>
</dbReference>
<dbReference type="InterPro" id="IPR036388">
    <property type="entry name" value="WH-like_DNA-bd_sf"/>
</dbReference>
<evidence type="ECO:0000313" key="6">
    <source>
        <dbReference type="EMBL" id="SCX13018.1"/>
    </source>
</evidence>
<dbReference type="SUPFAM" id="SSF64288">
    <property type="entry name" value="Chorismate lyase-like"/>
    <property type="match status" value="1"/>
</dbReference>
<dbReference type="InterPro" id="IPR036390">
    <property type="entry name" value="WH_DNA-bd_sf"/>
</dbReference>
<gene>
    <name evidence="6" type="primary">yvoA_1</name>
    <name evidence="6" type="ORF">DSM25559_1162</name>
</gene>